<feature type="non-terminal residue" evidence="8">
    <location>
        <position position="1"/>
    </location>
</feature>
<protein>
    <submittedName>
        <fullName evidence="8">Kinase-like protein</fullName>
    </submittedName>
</protein>
<dbReference type="Gene3D" id="3.30.200.20">
    <property type="entry name" value="Phosphorylase Kinase, domain 1"/>
    <property type="match status" value="1"/>
</dbReference>
<accession>A0A164M6J3</accession>
<dbReference type="InterPro" id="IPR017441">
    <property type="entry name" value="Protein_kinase_ATP_BS"/>
</dbReference>
<keyword evidence="5 6" id="KW-0067">ATP-binding</keyword>
<proteinExistence type="predicted"/>
<dbReference type="SUPFAM" id="SSF56112">
    <property type="entry name" value="Protein kinase-like (PK-like)"/>
    <property type="match status" value="1"/>
</dbReference>
<gene>
    <name evidence="8" type="ORF">SISNIDRAFT_461692</name>
</gene>
<keyword evidence="3 6" id="KW-0547">Nucleotide-binding</keyword>
<dbReference type="Proteomes" id="UP000076722">
    <property type="component" value="Unassembled WGS sequence"/>
</dbReference>
<evidence type="ECO:0000256" key="1">
    <source>
        <dbReference type="ARBA" id="ARBA00022527"/>
    </source>
</evidence>
<name>A0A164M6J3_9AGAM</name>
<dbReference type="GO" id="GO:0043484">
    <property type="term" value="P:regulation of RNA splicing"/>
    <property type="evidence" value="ECO:0007669"/>
    <property type="project" value="TreeGrafter"/>
</dbReference>
<keyword evidence="4 8" id="KW-0418">Kinase</keyword>
<evidence type="ECO:0000256" key="6">
    <source>
        <dbReference type="PROSITE-ProRule" id="PRU10141"/>
    </source>
</evidence>
<dbReference type="InterPro" id="IPR000719">
    <property type="entry name" value="Prot_kinase_dom"/>
</dbReference>
<dbReference type="GO" id="GO:0004674">
    <property type="term" value="F:protein serine/threonine kinase activity"/>
    <property type="evidence" value="ECO:0007669"/>
    <property type="project" value="UniProtKB-KW"/>
</dbReference>
<dbReference type="InterPro" id="IPR011009">
    <property type="entry name" value="Kinase-like_dom_sf"/>
</dbReference>
<evidence type="ECO:0000256" key="3">
    <source>
        <dbReference type="ARBA" id="ARBA00022741"/>
    </source>
</evidence>
<dbReference type="GO" id="GO:0005634">
    <property type="term" value="C:nucleus"/>
    <property type="evidence" value="ECO:0007669"/>
    <property type="project" value="TreeGrafter"/>
</dbReference>
<dbReference type="PANTHER" id="PTHR45646">
    <property type="entry name" value="SERINE/THREONINE-PROTEIN KINASE DOA-RELATED"/>
    <property type="match status" value="1"/>
</dbReference>
<sequence length="420" mass="47662">MDPDLESDPPKDFWWRYMDEQFSDYEPGGFHPVHIGDTFSQIPSTTRPRYKILAKLGLGGSATVWLGSDMQTQTRVALKVNAARSTGRSQEVAILKLLTSSDLQGVRSRYIIQPQDFFEVEGPNGIHEIIVTPVVLTWNELRLSGLPLPPAQRASREIAKGLEYIHSHDIVHGDLHTGNVGLRLEDFNSFSEARILEAVEDVKDQFCGPMVATDYRRDVSGLPKYIVSAERTVDWVMQLCDLSDLHIVIMDFGEAFFLPHAPEKAKMALFLVPPERLLDLRPLSKASDIWALGCTISEFVLGSPLFDRVWKRKVLLRRMVGTLGPFPDSWSSALERAVPKLDMDQQDLSVIRDGKEENEYTIERVAVRWLRSVAEIPLSAEVIDDTYAFLALLKAMMRFEPGERMTIQQVVSHSWLREQR</sequence>
<evidence type="ECO:0000256" key="2">
    <source>
        <dbReference type="ARBA" id="ARBA00022679"/>
    </source>
</evidence>
<dbReference type="Pfam" id="PF00069">
    <property type="entry name" value="Pkinase"/>
    <property type="match status" value="2"/>
</dbReference>
<feature type="binding site" evidence="6">
    <location>
        <position position="79"/>
    </location>
    <ligand>
        <name>ATP</name>
        <dbReference type="ChEBI" id="CHEBI:30616"/>
    </ligand>
</feature>
<dbReference type="EMBL" id="KV419508">
    <property type="protein sequence ID" value="KZS86410.1"/>
    <property type="molecule type" value="Genomic_DNA"/>
</dbReference>
<dbReference type="STRING" id="1314777.A0A164M6J3"/>
<dbReference type="SMART" id="SM00220">
    <property type="entry name" value="S_TKc"/>
    <property type="match status" value="1"/>
</dbReference>
<dbReference type="PROSITE" id="PS50011">
    <property type="entry name" value="PROTEIN_KINASE_DOM"/>
    <property type="match status" value="1"/>
</dbReference>
<evidence type="ECO:0000313" key="9">
    <source>
        <dbReference type="Proteomes" id="UP000076722"/>
    </source>
</evidence>
<evidence type="ECO:0000313" key="8">
    <source>
        <dbReference type="EMBL" id="KZS86410.1"/>
    </source>
</evidence>
<feature type="domain" description="Protein kinase" evidence="7">
    <location>
        <begin position="50"/>
        <end position="416"/>
    </location>
</feature>
<evidence type="ECO:0000256" key="4">
    <source>
        <dbReference type="ARBA" id="ARBA00022777"/>
    </source>
</evidence>
<dbReference type="PROSITE" id="PS00107">
    <property type="entry name" value="PROTEIN_KINASE_ATP"/>
    <property type="match status" value="1"/>
</dbReference>
<dbReference type="AlphaFoldDB" id="A0A164M6J3"/>
<dbReference type="Gene3D" id="1.10.510.10">
    <property type="entry name" value="Transferase(Phosphotransferase) domain 1"/>
    <property type="match status" value="1"/>
</dbReference>
<evidence type="ECO:0000259" key="7">
    <source>
        <dbReference type="PROSITE" id="PS50011"/>
    </source>
</evidence>
<evidence type="ECO:0000256" key="5">
    <source>
        <dbReference type="ARBA" id="ARBA00022840"/>
    </source>
</evidence>
<keyword evidence="9" id="KW-1185">Reference proteome</keyword>
<dbReference type="PANTHER" id="PTHR45646:SF11">
    <property type="entry name" value="SERINE_THREONINE-PROTEIN KINASE DOA"/>
    <property type="match status" value="1"/>
</dbReference>
<dbReference type="InterPro" id="IPR051175">
    <property type="entry name" value="CLK_kinases"/>
</dbReference>
<dbReference type="GO" id="GO:0005524">
    <property type="term" value="F:ATP binding"/>
    <property type="evidence" value="ECO:0007669"/>
    <property type="project" value="UniProtKB-UniRule"/>
</dbReference>
<keyword evidence="1" id="KW-0723">Serine/threonine-protein kinase</keyword>
<keyword evidence="2" id="KW-0808">Transferase</keyword>
<reference evidence="8 9" key="1">
    <citation type="journal article" date="2016" name="Mol. Biol. Evol.">
        <title>Comparative Genomics of Early-Diverging Mushroom-Forming Fungi Provides Insights into the Origins of Lignocellulose Decay Capabilities.</title>
        <authorList>
            <person name="Nagy L.G."/>
            <person name="Riley R."/>
            <person name="Tritt A."/>
            <person name="Adam C."/>
            <person name="Daum C."/>
            <person name="Floudas D."/>
            <person name="Sun H."/>
            <person name="Yadav J.S."/>
            <person name="Pangilinan J."/>
            <person name="Larsson K.H."/>
            <person name="Matsuura K."/>
            <person name="Barry K."/>
            <person name="Labutti K."/>
            <person name="Kuo R."/>
            <person name="Ohm R.A."/>
            <person name="Bhattacharya S.S."/>
            <person name="Shirouzu T."/>
            <person name="Yoshinaga Y."/>
            <person name="Martin F.M."/>
            <person name="Grigoriev I.V."/>
            <person name="Hibbett D.S."/>
        </authorList>
    </citation>
    <scope>NUCLEOTIDE SEQUENCE [LARGE SCALE GENOMIC DNA]</scope>
    <source>
        <strain evidence="8 9">HHB9708</strain>
    </source>
</reference>
<dbReference type="OrthoDB" id="5979581at2759"/>
<organism evidence="8 9">
    <name type="scientific">Sistotremastrum niveocremeum HHB9708</name>
    <dbReference type="NCBI Taxonomy" id="1314777"/>
    <lineage>
        <taxon>Eukaryota</taxon>
        <taxon>Fungi</taxon>
        <taxon>Dikarya</taxon>
        <taxon>Basidiomycota</taxon>
        <taxon>Agaricomycotina</taxon>
        <taxon>Agaricomycetes</taxon>
        <taxon>Sistotremastrales</taxon>
        <taxon>Sistotremastraceae</taxon>
        <taxon>Sertulicium</taxon>
        <taxon>Sertulicium niveocremeum</taxon>
    </lineage>
</organism>